<dbReference type="AlphaFoldDB" id="A0A1A9VW04"/>
<proteinExistence type="predicted"/>
<reference evidence="2" key="1">
    <citation type="submission" date="2020-05" db="UniProtKB">
        <authorList>
            <consortium name="EnsemblMetazoa"/>
        </authorList>
    </citation>
    <scope>IDENTIFICATION</scope>
    <source>
        <strain evidence="2">TTRI</strain>
    </source>
</reference>
<name>A0A1A9VW04_GLOAU</name>
<evidence type="ECO:0000313" key="3">
    <source>
        <dbReference type="Proteomes" id="UP000078200"/>
    </source>
</evidence>
<feature type="region of interest" description="Disordered" evidence="1">
    <location>
        <begin position="13"/>
        <end position="37"/>
    </location>
</feature>
<feature type="compositionally biased region" description="Acidic residues" evidence="1">
    <location>
        <begin position="28"/>
        <end position="37"/>
    </location>
</feature>
<dbReference type="VEuPathDB" id="VectorBase:GAUT049410"/>
<organism evidence="2 3">
    <name type="scientific">Glossina austeni</name>
    <name type="common">Savannah tsetse fly</name>
    <dbReference type="NCBI Taxonomy" id="7395"/>
    <lineage>
        <taxon>Eukaryota</taxon>
        <taxon>Metazoa</taxon>
        <taxon>Ecdysozoa</taxon>
        <taxon>Arthropoda</taxon>
        <taxon>Hexapoda</taxon>
        <taxon>Insecta</taxon>
        <taxon>Pterygota</taxon>
        <taxon>Neoptera</taxon>
        <taxon>Endopterygota</taxon>
        <taxon>Diptera</taxon>
        <taxon>Brachycera</taxon>
        <taxon>Muscomorpha</taxon>
        <taxon>Hippoboscoidea</taxon>
        <taxon>Glossinidae</taxon>
        <taxon>Glossina</taxon>
    </lineage>
</organism>
<evidence type="ECO:0000313" key="2">
    <source>
        <dbReference type="EnsemblMetazoa" id="GAUT049410-PA"/>
    </source>
</evidence>
<dbReference type="EnsemblMetazoa" id="GAUT049410-RA">
    <property type="protein sequence ID" value="GAUT049410-PA"/>
    <property type="gene ID" value="GAUT049410"/>
</dbReference>
<protein>
    <submittedName>
        <fullName evidence="2">Uncharacterized protein</fullName>
    </submittedName>
</protein>
<evidence type="ECO:0000256" key="1">
    <source>
        <dbReference type="SAM" id="MobiDB-lite"/>
    </source>
</evidence>
<keyword evidence="3" id="KW-1185">Reference proteome</keyword>
<dbReference type="Proteomes" id="UP000078200">
    <property type="component" value="Unassembled WGS sequence"/>
</dbReference>
<sequence length="131" mass="14036">MGPRAVRFDVFGAAGTDGDSVGAGGSDDGVDEDGVDDDVQDSGNVAFDIGDMYPDTSSRYDGFCLAFLIASRDLVRKKDISTLFMNRVPPTIQDDLFIVAGLVDRCGPRLYQINLFVVVGLVDADSTRYGL</sequence>
<accession>A0A1A9VW04</accession>